<dbReference type="EMBL" id="CABFNS010000936">
    <property type="protein sequence ID" value="VUC36999.1"/>
    <property type="molecule type" value="Genomic_DNA"/>
</dbReference>
<proteinExistence type="predicted"/>
<feature type="region of interest" description="Disordered" evidence="1">
    <location>
        <begin position="559"/>
        <end position="651"/>
    </location>
</feature>
<name>A0ABY6V3H7_BIOOC</name>
<evidence type="ECO:0000256" key="1">
    <source>
        <dbReference type="SAM" id="MobiDB-lite"/>
    </source>
</evidence>
<organism evidence="2 3">
    <name type="scientific">Bionectria ochroleuca</name>
    <name type="common">Gliocladium roseum</name>
    <dbReference type="NCBI Taxonomy" id="29856"/>
    <lineage>
        <taxon>Eukaryota</taxon>
        <taxon>Fungi</taxon>
        <taxon>Dikarya</taxon>
        <taxon>Ascomycota</taxon>
        <taxon>Pezizomycotina</taxon>
        <taxon>Sordariomycetes</taxon>
        <taxon>Hypocreomycetidae</taxon>
        <taxon>Hypocreales</taxon>
        <taxon>Bionectriaceae</taxon>
        <taxon>Clonostachys</taxon>
    </lineage>
</organism>
<gene>
    <name evidence="2" type="ORF">CLO192961_LOCUS462766</name>
</gene>
<feature type="region of interest" description="Disordered" evidence="1">
    <location>
        <begin position="491"/>
        <end position="536"/>
    </location>
</feature>
<evidence type="ECO:0000313" key="3">
    <source>
        <dbReference type="Proteomes" id="UP000766486"/>
    </source>
</evidence>
<evidence type="ECO:0008006" key="4">
    <source>
        <dbReference type="Google" id="ProtNLM"/>
    </source>
</evidence>
<dbReference type="Proteomes" id="UP000766486">
    <property type="component" value="Unassembled WGS sequence"/>
</dbReference>
<evidence type="ECO:0000313" key="2">
    <source>
        <dbReference type="EMBL" id="VUC36999.1"/>
    </source>
</evidence>
<accession>A0ABY6V3H7</accession>
<sequence>MRSTQSFTDGEAYCFFVRSDRVDSVLSDKSGTINTHIENDDFQRFKHGLKERPGEDYEAIDILMKQVRYAQPADRAGKLSPVSVAMSNPDDNWVSRRRGLSSDGNNTLYLHECHKSSVFDIEFSRNNRSFFGYVQKHPYDCMWLGDRTCVGAVTMKGKLLLRENTPSTITPPHAKMAWCGWNMAIHDSINMASSKQEFERGIHTITRLRMASAEFWESVAASVGDPSTYDVAPDDWLPLQERFLSFPETDDFSLRQLPRSDSTETSIEPRIGDEEFQTFMESPWTAGSDSLRIFAKYAFDHQPPPPFTTNIPLTQLGLDPADPEYEPYNGYVPSNCCILVYDGGEVDCRFDKGELISSATDFTRKVIRSAEKKFPYYDNIVAFVVEVKNHRMTILVSSLCGTTRGAMDFYIDEFYTLNYSREEFEQGLRALDLVRKTAAGIQRRLCADVAARRTREIPVPARPDLMEVSRSGEEGTCKANDTMARIDLGAEVESRKSAPVNVETNAASQRGQKRGREEDEGETVRTTKHRRIIKAMPQARLDADTISDGLAAVDIKADGASQDGRKRRRDKEEDEAARTVTAEIRPEARLGADGLSRGLASMDIKADHASQNGRKRRQDEDEDEVCHPTEKYRRPGANALSRRKVEGEHAA</sequence>
<feature type="compositionally biased region" description="Basic and acidic residues" evidence="1">
    <location>
        <begin position="514"/>
        <end position="525"/>
    </location>
</feature>
<protein>
    <recommendedName>
        <fullName evidence="4">Fungal-type protein kinase domain-containing protein</fullName>
    </recommendedName>
</protein>
<keyword evidence="3" id="KW-1185">Reference proteome</keyword>
<comment type="caution">
    <text evidence="2">The sequence shown here is derived from an EMBL/GenBank/DDBJ whole genome shotgun (WGS) entry which is preliminary data.</text>
</comment>
<reference evidence="2 3" key="1">
    <citation type="submission" date="2019-06" db="EMBL/GenBank/DDBJ databases">
        <authorList>
            <person name="Broberg M."/>
        </authorList>
    </citation>
    <scope>NUCLEOTIDE SEQUENCE [LARGE SCALE GENOMIC DNA]</scope>
</reference>